<accession>A0AAD7JRU4</accession>
<name>A0AAD7JRU4_9AGAR</name>
<feature type="compositionally biased region" description="Low complexity" evidence="1">
    <location>
        <begin position="373"/>
        <end position="388"/>
    </location>
</feature>
<dbReference type="Gene3D" id="1.20.1280.50">
    <property type="match status" value="1"/>
</dbReference>
<feature type="region of interest" description="Disordered" evidence="1">
    <location>
        <begin position="368"/>
        <end position="388"/>
    </location>
</feature>
<dbReference type="Proteomes" id="UP001215598">
    <property type="component" value="Unassembled WGS sequence"/>
</dbReference>
<evidence type="ECO:0000256" key="1">
    <source>
        <dbReference type="SAM" id="MobiDB-lite"/>
    </source>
</evidence>
<protein>
    <recommendedName>
        <fullName evidence="4">F-box domain-containing protein</fullName>
    </recommendedName>
</protein>
<evidence type="ECO:0008006" key="4">
    <source>
        <dbReference type="Google" id="ProtNLM"/>
    </source>
</evidence>
<organism evidence="2 3">
    <name type="scientific">Mycena metata</name>
    <dbReference type="NCBI Taxonomy" id="1033252"/>
    <lineage>
        <taxon>Eukaryota</taxon>
        <taxon>Fungi</taxon>
        <taxon>Dikarya</taxon>
        <taxon>Basidiomycota</taxon>
        <taxon>Agaricomycotina</taxon>
        <taxon>Agaricomycetes</taxon>
        <taxon>Agaricomycetidae</taxon>
        <taxon>Agaricales</taxon>
        <taxon>Marasmiineae</taxon>
        <taxon>Mycenaceae</taxon>
        <taxon>Mycena</taxon>
    </lineage>
</organism>
<comment type="caution">
    <text evidence="2">The sequence shown here is derived from an EMBL/GenBank/DDBJ whole genome shotgun (WGS) entry which is preliminary data.</text>
</comment>
<dbReference type="SUPFAM" id="SSF52047">
    <property type="entry name" value="RNI-like"/>
    <property type="match status" value="1"/>
</dbReference>
<keyword evidence="3" id="KW-1185">Reference proteome</keyword>
<gene>
    <name evidence="2" type="ORF">B0H16DRAFT_1881620</name>
</gene>
<evidence type="ECO:0000313" key="3">
    <source>
        <dbReference type="Proteomes" id="UP001215598"/>
    </source>
</evidence>
<reference evidence="2" key="1">
    <citation type="submission" date="2023-03" db="EMBL/GenBank/DDBJ databases">
        <title>Massive genome expansion in bonnet fungi (Mycena s.s.) driven by repeated elements and novel gene families across ecological guilds.</title>
        <authorList>
            <consortium name="Lawrence Berkeley National Laboratory"/>
            <person name="Harder C.B."/>
            <person name="Miyauchi S."/>
            <person name="Viragh M."/>
            <person name="Kuo A."/>
            <person name="Thoen E."/>
            <person name="Andreopoulos B."/>
            <person name="Lu D."/>
            <person name="Skrede I."/>
            <person name="Drula E."/>
            <person name="Henrissat B."/>
            <person name="Morin E."/>
            <person name="Kohler A."/>
            <person name="Barry K."/>
            <person name="LaButti K."/>
            <person name="Morin E."/>
            <person name="Salamov A."/>
            <person name="Lipzen A."/>
            <person name="Mereny Z."/>
            <person name="Hegedus B."/>
            <person name="Baldrian P."/>
            <person name="Stursova M."/>
            <person name="Weitz H."/>
            <person name="Taylor A."/>
            <person name="Grigoriev I.V."/>
            <person name="Nagy L.G."/>
            <person name="Martin F."/>
            <person name="Kauserud H."/>
        </authorList>
    </citation>
    <scope>NUCLEOTIDE SEQUENCE</scope>
    <source>
        <strain evidence="2">CBHHK182m</strain>
    </source>
</reference>
<proteinExistence type="predicted"/>
<sequence length="388" mass="43748">MATLEAERNLVVNLDVQIMDLEREIPVPEHSLSALRAHRTLAQTRLDSYKYPVLTLPNEIVCEIFVHFLPVYPKPAPLAGTLSPTTLTHICRKWRDIALATPTLWRAAYLSINEEDEIADSDIFIPFIQQLQELDVWLNRSRCCPFSIEIEETFDSPRNFFFSSAQCARWEYLRVSLVNRPFLAIAGPLPLLRHLDIAVEEPGVGDPVVFPEAPLLRSATLNDLALETVILPWAQLTSLTLHFVYPHECVPVLQQTSNLVYCKLRLLKNTGPWPDVTLPRLESLALVPFNSDNIVLGYLETLITPALRELQIDENLLDVEDPIHSLTSFISKSGCKLREMYISGTRNVSQDLYSRAFPSVRLSFDENYDGEGADATTDSDTASSEADV</sequence>
<dbReference type="EMBL" id="JARKIB010000016">
    <property type="protein sequence ID" value="KAJ7770641.1"/>
    <property type="molecule type" value="Genomic_DNA"/>
</dbReference>
<dbReference type="AlphaFoldDB" id="A0AAD7JRU4"/>
<evidence type="ECO:0000313" key="2">
    <source>
        <dbReference type="EMBL" id="KAJ7770641.1"/>
    </source>
</evidence>